<gene>
    <name evidence="6" type="ORF">A11Q_262</name>
</gene>
<dbReference type="EMBL" id="CP003537">
    <property type="protein sequence ID" value="AGH94482.1"/>
    <property type="molecule type" value="Genomic_DNA"/>
</dbReference>
<feature type="binding site" evidence="2">
    <location>
        <position position="101"/>
    </location>
    <ligand>
        <name>Fe cation</name>
        <dbReference type="ChEBI" id="CHEBI:24875"/>
    </ligand>
</feature>
<keyword evidence="2" id="KW-0479">Metal-binding</keyword>
<keyword evidence="2" id="KW-0408">Iron</keyword>
<reference evidence="6 7" key="1">
    <citation type="journal article" date="2013" name="ISME J.">
        <title>By their genes ye shall know them: genomic signatures of predatory bacteria.</title>
        <authorList>
            <person name="Pasternak Z."/>
            <person name="Pietrokovski S."/>
            <person name="Rotem O."/>
            <person name="Gophna U."/>
            <person name="Lurie-Weinberger M.N."/>
            <person name="Jurkevitch E."/>
        </authorList>
    </citation>
    <scope>NUCLEOTIDE SEQUENCE [LARGE SCALE GENOMIC DNA]</scope>
    <source>
        <strain evidence="6 7">JSS</strain>
    </source>
</reference>
<feature type="domain" description="Pirin N-terminal" evidence="4">
    <location>
        <begin position="10"/>
        <end position="119"/>
    </location>
</feature>
<dbReference type="Pfam" id="PF17954">
    <property type="entry name" value="Pirin_C_2"/>
    <property type="match status" value="1"/>
</dbReference>
<name>M4V587_9BACT</name>
<feature type="binding site" evidence="2">
    <location>
        <position position="59"/>
    </location>
    <ligand>
        <name>Fe cation</name>
        <dbReference type="ChEBI" id="CHEBI:24875"/>
    </ligand>
</feature>
<feature type="binding site" evidence="2">
    <location>
        <position position="57"/>
    </location>
    <ligand>
        <name>Fe cation</name>
        <dbReference type="ChEBI" id="CHEBI:24875"/>
    </ligand>
</feature>
<comment type="cofactor">
    <cofactor evidence="2">
        <name>Fe cation</name>
        <dbReference type="ChEBI" id="CHEBI:24875"/>
    </cofactor>
    <text evidence="2">Binds 1 Fe cation per subunit.</text>
</comment>
<comment type="similarity">
    <text evidence="1 3">Belongs to the pirin family.</text>
</comment>
<keyword evidence="7" id="KW-1185">Reference proteome</keyword>
<dbReference type="PANTHER" id="PTHR43212:SF3">
    <property type="entry name" value="QUERCETIN 2,3-DIOXYGENASE"/>
    <property type="match status" value="1"/>
</dbReference>
<proteinExistence type="inferred from homology"/>
<dbReference type="eggNOG" id="COG1741">
    <property type="taxonomic scope" value="Bacteria"/>
</dbReference>
<dbReference type="PANTHER" id="PTHR43212">
    <property type="entry name" value="QUERCETIN 2,3-DIOXYGENASE"/>
    <property type="match status" value="1"/>
</dbReference>
<dbReference type="PIRSF" id="PIRSF006232">
    <property type="entry name" value="Pirin"/>
    <property type="match status" value="1"/>
</dbReference>
<evidence type="ECO:0000313" key="7">
    <source>
        <dbReference type="Proteomes" id="UP000012040"/>
    </source>
</evidence>
<evidence type="ECO:0000259" key="5">
    <source>
        <dbReference type="Pfam" id="PF17954"/>
    </source>
</evidence>
<protein>
    <recommendedName>
        <fullName evidence="8">Quercetin 2,3-dioxygenase</fullName>
    </recommendedName>
</protein>
<dbReference type="CDD" id="cd20311">
    <property type="entry name" value="cupin_Yhhw_C"/>
    <property type="match status" value="1"/>
</dbReference>
<dbReference type="CDD" id="cd02910">
    <property type="entry name" value="cupin_Yhhw_N"/>
    <property type="match status" value="1"/>
</dbReference>
<dbReference type="Pfam" id="PF02678">
    <property type="entry name" value="Pirin"/>
    <property type="match status" value="1"/>
</dbReference>
<dbReference type="STRING" id="1184267.A11Q_262"/>
<dbReference type="Proteomes" id="UP000012040">
    <property type="component" value="Chromosome"/>
</dbReference>
<evidence type="ECO:0000256" key="3">
    <source>
        <dbReference type="RuleBase" id="RU003457"/>
    </source>
</evidence>
<dbReference type="RefSeq" id="WP_015468972.1">
    <property type="nucleotide sequence ID" value="NC_020813.1"/>
</dbReference>
<dbReference type="InterPro" id="IPR014710">
    <property type="entry name" value="RmlC-like_jellyroll"/>
</dbReference>
<dbReference type="KEGG" id="bex:A11Q_262"/>
<dbReference type="AlphaFoldDB" id="M4V587"/>
<evidence type="ECO:0000256" key="1">
    <source>
        <dbReference type="ARBA" id="ARBA00008416"/>
    </source>
</evidence>
<dbReference type="InterPro" id="IPR003829">
    <property type="entry name" value="Pirin_N_dom"/>
</dbReference>
<evidence type="ECO:0000313" key="6">
    <source>
        <dbReference type="EMBL" id="AGH94482.1"/>
    </source>
</evidence>
<dbReference type="GO" id="GO:0046872">
    <property type="term" value="F:metal ion binding"/>
    <property type="evidence" value="ECO:0007669"/>
    <property type="project" value="UniProtKB-KW"/>
</dbReference>
<evidence type="ECO:0008006" key="8">
    <source>
        <dbReference type="Google" id="ProtNLM"/>
    </source>
</evidence>
<evidence type="ECO:0000259" key="4">
    <source>
        <dbReference type="Pfam" id="PF02678"/>
    </source>
</evidence>
<accession>M4V587</accession>
<dbReference type="SUPFAM" id="SSF51182">
    <property type="entry name" value="RmlC-like cupins"/>
    <property type="match status" value="1"/>
</dbReference>
<sequence length="232" mass="26299">MLQLRKSNERGLANHGWLKSRHTFSFAEYYDPQQMGFRSLRVINEDRIEGGTGFDAHPHRDMEIISYVVKGALQHQDSIGNKTIIRPNEVQRMTAGTGVVHSEYNAQPEDETHFFQIWIMPAQRGAQPNYGQKSFEKELNSQKLVHVISQDGREGSISINQDADMYISRLKAEDEIEYQLRPTRGAWVQVVTGRLNINGTEIGAGDAASFTQAELLKFRAVEGSEFILFDLA</sequence>
<dbReference type="InterPro" id="IPR011051">
    <property type="entry name" value="RmlC_Cupin_sf"/>
</dbReference>
<feature type="binding site" evidence="2">
    <location>
        <position position="103"/>
    </location>
    <ligand>
        <name>Fe cation</name>
        <dbReference type="ChEBI" id="CHEBI:24875"/>
    </ligand>
</feature>
<dbReference type="HOGENOM" id="CLU_064194_2_2_7"/>
<feature type="domain" description="Quercetin 2,3-dioxygenase C-terminal cupin" evidence="5">
    <location>
        <begin position="147"/>
        <end position="231"/>
    </location>
</feature>
<dbReference type="PATRIC" id="fig|1184267.3.peg.264"/>
<organism evidence="6 7">
    <name type="scientific">Pseudobdellovibrio exovorus JSS</name>
    <dbReference type="NCBI Taxonomy" id="1184267"/>
    <lineage>
        <taxon>Bacteria</taxon>
        <taxon>Pseudomonadati</taxon>
        <taxon>Bdellovibrionota</taxon>
        <taxon>Bdellovibrionia</taxon>
        <taxon>Bdellovibrionales</taxon>
        <taxon>Pseudobdellovibrionaceae</taxon>
        <taxon>Pseudobdellovibrio</taxon>
    </lineage>
</organism>
<evidence type="ECO:0000256" key="2">
    <source>
        <dbReference type="PIRSR" id="PIRSR006232-1"/>
    </source>
</evidence>
<dbReference type="InterPro" id="IPR012093">
    <property type="entry name" value="Pirin"/>
</dbReference>
<dbReference type="OrthoDB" id="5292192at2"/>
<dbReference type="InterPro" id="IPR041602">
    <property type="entry name" value="Quercetinase_C"/>
</dbReference>
<dbReference type="Gene3D" id="2.60.120.10">
    <property type="entry name" value="Jelly Rolls"/>
    <property type="match status" value="2"/>
</dbReference>